<dbReference type="Proteomes" id="UP000254808">
    <property type="component" value="Chromosome"/>
</dbReference>
<dbReference type="EMBL" id="CP027806">
    <property type="protein sequence ID" value="AXI99895.1"/>
    <property type="molecule type" value="Genomic_DNA"/>
</dbReference>
<gene>
    <name evidence="1" type="ORF">CYPRO_0611</name>
</gene>
<name>A0A345UHE4_9BACT</name>
<protein>
    <recommendedName>
        <fullName evidence="3">DUF4276 family protein</fullName>
    </recommendedName>
</protein>
<organism evidence="1 2">
    <name type="scientific">Cyclonatronum proteinivorum</name>
    <dbReference type="NCBI Taxonomy" id="1457365"/>
    <lineage>
        <taxon>Bacteria</taxon>
        <taxon>Pseudomonadati</taxon>
        <taxon>Balneolota</taxon>
        <taxon>Balneolia</taxon>
        <taxon>Balneolales</taxon>
        <taxon>Cyclonatronaceae</taxon>
        <taxon>Cyclonatronum</taxon>
    </lineage>
</organism>
<sequence length="227" mass="26149">MVNITIYVEGGRVDGDQSAETVSNNALFREGFHRLFSQVLDEDSFNLIIQPIGSVTRAKKYLRKATWSREPALVLIDLDGPPQLRTERLSRFQGLNTTLIFFMIQEMEAWIISQTEVIESYARARWLIRKHPEQRLRDDTLLAGRDPQQLDKPSDRLNNLFRKYFRAVRQRGGERTEKLRSYSKTKDGPVLIGMLNLTQLTDTFGDAAALIRKVQSIQREHLADQTG</sequence>
<keyword evidence="2" id="KW-1185">Reference proteome</keyword>
<proteinExistence type="predicted"/>
<evidence type="ECO:0000313" key="1">
    <source>
        <dbReference type="EMBL" id="AXI99895.1"/>
    </source>
</evidence>
<evidence type="ECO:0008006" key="3">
    <source>
        <dbReference type="Google" id="ProtNLM"/>
    </source>
</evidence>
<dbReference type="AlphaFoldDB" id="A0A345UHE4"/>
<dbReference type="OrthoDB" id="1123155at2"/>
<dbReference type="RefSeq" id="WP_114983224.1">
    <property type="nucleotide sequence ID" value="NZ_CP027806.1"/>
</dbReference>
<reference evidence="1 2" key="1">
    <citation type="submission" date="2018-03" db="EMBL/GenBank/DDBJ databases">
        <title>Phenotypic and genomic properties of Cyclonatronum proteinivorum gen. nov., sp. nov., a haloalkaliphilic bacteroidete from soda lakes possessing Na+-translocating rhodopsin.</title>
        <authorList>
            <person name="Toshchakov S.V."/>
            <person name="Korzhenkov A."/>
            <person name="Samarov N.I."/>
            <person name="Kublanov I.V."/>
            <person name="Muntyan M.S."/>
            <person name="Sorokin D.Y."/>
        </authorList>
    </citation>
    <scope>NUCLEOTIDE SEQUENCE [LARGE SCALE GENOMIC DNA]</scope>
    <source>
        <strain evidence="1 2">Omega</strain>
    </source>
</reference>
<accession>A0A345UHE4</accession>
<dbReference type="KEGG" id="cprv:CYPRO_0611"/>
<evidence type="ECO:0000313" key="2">
    <source>
        <dbReference type="Proteomes" id="UP000254808"/>
    </source>
</evidence>